<dbReference type="EMBL" id="CM010629">
    <property type="protein sequence ID" value="RID75467.1"/>
    <property type="molecule type" value="Genomic_DNA"/>
</dbReference>
<proteinExistence type="predicted"/>
<reference evidence="1 2" key="1">
    <citation type="submission" date="2018-06" db="EMBL/GenBank/DDBJ databases">
        <title>WGS assembly of Brassica rapa FPsc.</title>
        <authorList>
            <person name="Bowman J."/>
            <person name="Kohchi T."/>
            <person name="Yamato K."/>
            <person name="Jenkins J."/>
            <person name="Shu S."/>
            <person name="Ishizaki K."/>
            <person name="Yamaoka S."/>
            <person name="Nishihama R."/>
            <person name="Nakamura Y."/>
            <person name="Berger F."/>
            <person name="Adam C."/>
            <person name="Aki S."/>
            <person name="Althoff F."/>
            <person name="Araki T."/>
            <person name="Arteaga-Vazquez M."/>
            <person name="Balasubrmanian S."/>
            <person name="Bauer D."/>
            <person name="Boehm C."/>
            <person name="Briginshaw L."/>
            <person name="Caballero-Perez J."/>
            <person name="Catarino B."/>
            <person name="Chen F."/>
            <person name="Chiyoda S."/>
            <person name="Chovatia M."/>
            <person name="Davies K."/>
            <person name="Delmans M."/>
            <person name="Demura T."/>
            <person name="Dierschke T."/>
            <person name="Dolan L."/>
            <person name="Dorantes-Acosta A."/>
            <person name="Eklund D."/>
            <person name="Florent S."/>
            <person name="Flores-Sandoval E."/>
            <person name="Fujiyama A."/>
            <person name="Fukuzawa H."/>
            <person name="Galik B."/>
            <person name="Grimanelli D."/>
            <person name="Grimwood J."/>
            <person name="Grossniklaus U."/>
            <person name="Hamada T."/>
            <person name="Haseloff J."/>
            <person name="Hetherington A."/>
            <person name="Higo A."/>
            <person name="Hirakawa Y."/>
            <person name="Hundley H."/>
            <person name="Ikeda Y."/>
            <person name="Inoue K."/>
            <person name="Inoue S."/>
            <person name="Ishida S."/>
            <person name="Jia Q."/>
            <person name="Kakita M."/>
            <person name="Kanazawa T."/>
            <person name="Kawai Y."/>
            <person name="Kawashima T."/>
            <person name="Kennedy M."/>
            <person name="Kinose K."/>
            <person name="Kinoshita T."/>
            <person name="Kohara Y."/>
            <person name="Koide E."/>
            <person name="Komatsu K."/>
            <person name="Kopischke S."/>
            <person name="Kubo M."/>
            <person name="Kyozuka J."/>
            <person name="Lagercrantz U."/>
            <person name="Lin S."/>
            <person name="Lindquist E."/>
            <person name="Lipzen A."/>
            <person name="Lu C."/>
            <person name="Luna E."/>
            <person name="Martienssen R."/>
            <person name="Minamino N."/>
            <person name="Mizutani M."/>
            <person name="Mizutani M."/>
            <person name="Mochizuki N."/>
            <person name="Monte I."/>
            <person name="Mosher R."/>
            <person name="Nagasaki H."/>
            <person name="Nakagami H."/>
            <person name="Naramoto S."/>
            <person name="Nishitani K."/>
            <person name="Ohtani M."/>
            <person name="Okamoto T."/>
            <person name="Okumura M."/>
            <person name="Phillips J."/>
            <person name="Pollak B."/>
            <person name="Reinders A."/>
            <person name="Roevekamp M."/>
            <person name="Sano R."/>
            <person name="Sawa S."/>
            <person name="Schmid M."/>
            <person name="Shirakawa M."/>
            <person name="Solano R."/>
            <person name="Spunde A."/>
            <person name="Suetsugu N."/>
            <person name="Sugano S."/>
            <person name="Sugiyama A."/>
            <person name="Sun R."/>
            <person name="Suzuki Y."/>
            <person name="Takenaka M."/>
            <person name="Takezawa D."/>
            <person name="Tomogane H."/>
            <person name="Tsuzuki M."/>
            <person name="Ueda T."/>
            <person name="Umeda M."/>
            <person name="Ward J."/>
            <person name="Watanabe Y."/>
            <person name="Yazaki K."/>
            <person name="Yokoyama R."/>
            <person name="Yoshitake Y."/>
            <person name="Yotsui I."/>
            <person name="Zachgo S."/>
            <person name="Schmutz J."/>
        </authorList>
    </citation>
    <scope>NUCLEOTIDE SEQUENCE [LARGE SCALE GENOMIC DNA]</scope>
    <source>
        <strain evidence="2">cv. B-3</strain>
    </source>
</reference>
<evidence type="ECO:0000313" key="1">
    <source>
        <dbReference type="EMBL" id="RID75467.1"/>
    </source>
</evidence>
<evidence type="ECO:0000313" key="2">
    <source>
        <dbReference type="Proteomes" id="UP000264353"/>
    </source>
</evidence>
<name>A0A398ACH4_BRACM</name>
<accession>A0A398ACH4</accession>
<protein>
    <submittedName>
        <fullName evidence="1">Uncharacterized protein</fullName>
    </submittedName>
</protein>
<gene>
    <name evidence="1" type="ORF">BRARA_B02512</name>
</gene>
<dbReference type="Proteomes" id="UP000264353">
    <property type="component" value="Chromosome A2"/>
</dbReference>
<organism evidence="1 2">
    <name type="scientific">Brassica campestris</name>
    <name type="common">Field mustard</name>
    <dbReference type="NCBI Taxonomy" id="3711"/>
    <lineage>
        <taxon>Eukaryota</taxon>
        <taxon>Viridiplantae</taxon>
        <taxon>Streptophyta</taxon>
        <taxon>Embryophyta</taxon>
        <taxon>Tracheophyta</taxon>
        <taxon>Spermatophyta</taxon>
        <taxon>Magnoliopsida</taxon>
        <taxon>eudicotyledons</taxon>
        <taxon>Gunneridae</taxon>
        <taxon>Pentapetalae</taxon>
        <taxon>rosids</taxon>
        <taxon>malvids</taxon>
        <taxon>Brassicales</taxon>
        <taxon>Brassicaceae</taxon>
        <taxon>Brassiceae</taxon>
        <taxon>Brassica</taxon>
    </lineage>
</organism>
<dbReference type="AlphaFoldDB" id="A0A398ACH4"/>
<sequence length="92" mass="10470">MVESSQTSLTQKINDNRSKTKAALFDVIRSGSTAFANYLKPTISLQPDPIKCLKKRNKSLEQNLIFGTQLQDWFEPVKKKIKATTPFKYFAS</sequence>